<evidence type="ECO:0000313" key="1">
    <source>
        <dbReference type="EMBL" id="KAH7954690.1"/>
    </source>
</evidence>
<comment type="caution">
    <text evidence="1">The sequence shown here is derived from an EMBL/GenBank/DDBJ whole genome shotgun (WGS) entry which is preliminary data.</text>
</comment>
<organism evidence="1 2">
    <name type="scientific">Dermacentor silvarum</name>
    <name type="common">Tick</name>
    <dbReference type="NCBI Taxonomy" id="543639"/>
    <lineage>
        <taxon>Eukaryota</taxon>
        <taxon>Metazoa</taxon>
        <taxon>Ecdysozoa</taxon>
        <taxon>Arthropoda</taxon>
        <taxon>Chelicerata</taxon>
        <taxon>Arachnida</taxon>
        <taxon>Acari</taxon>
        <taxon>Parasitiformes</taxon>
        <taxon>Ixodida</taxon>
        <taxon>Ixodoidea</taxon>
        <taxon>Ixodidae</taxon>
        <taxon>Rhipicephalinae</taxon>
        <taxon>Dermacentor</taxon>
    </lineage>
</organism>
<keyword evidence="2" id="KW-1185">Reference proteome</keyword>
<sequence length="252" mass="27398">MDPTQHTGRRLARAHSLHTRCRGTNSLGHFTAAVISEGHHIDGLSFRSPDTTHAEEVAIALAASHPTSRVIITDSRYACSRYLHGTIAPLAAHLLRAASWRFEPHSIRIVWSSCHTGLPAAHAAACVSPSRAVTTFDSASTPDTSAITQYRAILEHYRSSRRLYPDPARGLSKADERLLRRLQTNTLCPAAAQHFMPGVLADTYHMIAVCPSIPLPFSSPFPPTHKRGLGGVPAWLLYPGRSTLLGGPRPTD</sequence>
<name>A0ACB8CZV8_DERSI</name>
<dbReference type="EMBL" id="CM023473">
    <property type="protein sequence ID" value="KAH7954690.1"/>
    <property type="molecule type" value="Genomic_DNA"/>
</dbReference>
<evidence type="ECO:0000313" key="2">
    <source>
        <dbReference type="Proteomes" id="UP000821865"/>
    </source>
</evidence>
<protein>
    <submittedName>
        <fullName evidence="1">Uncharacterized protein</fullName>
    </submittedName>
</protein>
<dbReference type="Proteomes" id="UP000821865">
    <property type="component" value="Chromosome 4"/>
</dbReference>
<reference evidence="1" key="1">
    <citation type="submission" date="2020-05" db="EMBL/GenBank/DDBJ databases">
        <title>Large-scale comparative analyses of tick genomes elucidate their genetic diversity and vector capacities.</title>
        <authorList>
            <person name="Jia N."/>
            <person name="Wang J."/>
            <person name="Shi W."/>
            <person name="Du L."/>
            <person name="Sun Y."/>
            <person name="Zhan W."/>
            <person name="Jiang J."/>
            <person name="Wang Q."/>
            <person name="Zhang B."/>
            <person name="Ji P."/>
            <person name="Sakyi L.B."/>
            <person name="Cui X."/>
            <person name="Yuan T."/>
            <person name="Jiang B."/>
            <person name="Yang W."/>
            <person name="Lam T.T.-Y."/>
            <person name="Chang Q."/>
            <person name="Ding S."/>
            <person name="Wang X."/>
            <person name="Zhu J."/>
            <person name="Ruan X."/>
            <person name="Zhao L."/>
            <person name="Wei J."/>
            <person name="Que T."/>
            <person name="Du C."/>
            <person name="Cheng J."/>
            <person name="Dai P."/>
            <person name="Han X."/>
            <person name="Huang E."/>
            <person name="Gao Y."/>
            <person name="Liu J."/>
            <person name="Shao H."/>
            <person name="Ye R."/>
            <person name="Li L."/>
            <person name="Wei W."/>
            <person name="Wang X."/>
            <person name="Wang C."/>
            <person name="Yang T."/>
            <person name="Huo Q."/>
            <person name="Li W."/>
            <person name="Guo W."/>
            <person name="Chen H."/>
            <person name="Zhou L."/>
            <person name="Ni X."/>
            <person name="Tian J."/>
            <person name="Zhou Y."/>
            <person name="Sheng Y."/>
            <person name="Liu T."/>
            <person name="Pan Y."/>
            <person name="Xia L."/>
            <person name="Li J."/>
            <person name="Zhao F."/>
            <person name="Cao W."/>
        </authorList>
    </citation>
    <scope>NUCLEOTIDE SEQUENCE</scope>
    <source>
        <strain evidence="1">Dsil-2018</strain>
    </source>
</reference>
<accession>A0ACB8CZV8</accession>
<proteinExistence type="predicted"/>
<gene>
    <name evidence="1" type="ORF">HPB49_020955</name>
</gene>